<evidence type="ECO:0000313" key="1">
    <source>
        <dbReference type="EMBL" id="CEG46381.1"/>
    </source>
</evidence>
<reference evidence="2" key="1">
    <citation type="submission" date="2014-09" db="EMBL/GenBank/DDBJ databases">
        <authorList>
            <person name="Sharma Rahul"/>
            <person name="Thines Marco"/>
        </authorList>
    </citation>
    <scope>NUCLEOTIDE SEQUENCE [LARGE SCALE GENOMIC DNA]</scope>
</reference>
<dbReference type="AlphaFoldDB" id="A0A0P1AYP1"/>
<dbReference type="Proteomes" id="UP000054928">
    <property type="component" value="Unassembled WGS sequence"/>
</dbReference>
<dbReference type="GeneID" id="36397839"/>
<evidence type="ECO:0000313" key="2">
    <source>
        <dbReference type="Proteomes" id="UP000054928"/>
    </source>
</evidence>
<organism evidence="1 2">
    <name type="scientific">Plasmopara halstedii</name>
    <name type="common">Downy mildew of sunflower</name>
    <dbReference type="NCBI Taxonomy" id="4781"/>
    <lineage>
        <taxon>Eukaryota</taxon>
        <taxon>Sar</taxon>
        <taxon>Stramenopiles</taxon>
        <taxon>Oomycota</taxon>
        <taxon>Peronosporomycetes</taxon>
        <taxon>Peronosporales</taxon>
        <taxon>Peronosporaceae</taxon>
        <taxon>Plasmopara</taxon>
    </lineage>
</organism>
<name>A0A0P1AYP1_PLAHL</name>
<keyword evidence="2" id="KW-1185">Reference proteome</keyword>
<proteinExistence type="predicted"/>
<sequence>MRGATAPLLCHWQTSLTIERGCANSGLATVEQCRGDSTFHTEALFGRQCIQIPGSARSSMGKNKGRHN</sequence>
<dbReference type="EMBL" id="CCYD01002047">
    <property type="protein sequence ID" value="CEG46381.1"/>
    <property type="molecule type" value="Genomic_DNA"/>
</dbReference>
<accession>A0A0P1AYP1</accession>
<dbReference type="RefSeq" id="XP_024582750.1">
    <property type="nucleotide sequence ID" value="XM_024717231.1"/>
</dbReference>
<protein>
    <submittedName>
        <fullName evidence="1">Uncharacterized protein</fullName>
    </submittedName>
</protein>